<organism evidence="3 4">
    <name type="scientific">Flavipsychrobacter stenotrophus</name>
    <dbReference type="NCBI Taxonomy" id="2077091"/>
    <lineage>
        <taxon>Bacteria</taxon>
        <taxon>Pseudomonadati</taxon>
        <taxon>Bacteroidota</taxon>
        <taxon>Chitinophagia</taxon>
        <taxon>Chitinophagales</taxon>
        <taxon>Chitinophagaceae</taxon>
        <taxon>Flavipsychrobacter</taxon>
    </lineage>
</organism>
<dbReference type="InterPro" id="IPR026444">
    <property type="entry name" value="Secre_tail"/>
</dbReference>
<feature type="signal peptide" evidence="1">
    <location>
        <begin position="1"/>
        <end position="21"/>
    </location>
</feature>
<protein>
    <recommendedName>
        <fullName evidence="2">Secretion system C-terminal sorting domain-containing protein</fullName>
    </recommendedName>
</protein>
<dbReference type="InterPro" id="IPR011042">
    <property type="entry name" value="6-blade_b-propeller_TolB-like"/>
</dbReference>
<gene>
    <name evidence="3" type="ORF">CJD36_010140</name>
</gene>
<evidence type="ECO:0000256" key="1">
    <source>
        <dbReference type="SAM" id="SignalP"/>
    </source>
</evidence>
<dbReference type="InterPro" id="IPR013783">
    <property type="entry name" value="Ig-like_fold"/>
</dbReference>
<dbReference type="SUPFAM" id="SSF49373">
    <property type="entry name" value="Invasin/intimin cell-adhesion fragments"/>
    <property type="match status" value="1"/>
</dbReference>
<dbReference type="Proteomes" id="UP000239872">
    <property type="component" value="Unassembled WGS sequence"/>
</dbReference>
<dbReference type="Pfam" id="PF18962">
    <property type="entry name" value="Por_Secre_tail"/>
    <property type="match status" value="1"/>
</dbReference>
<feature type="chain" id="PRO_5015621332" description="Secretion system C-terminal sorting domain-containing protein" evidence="1">
    <location>
        <begin position="22"/>
        <end position="1677"/>
    </location>
</feature>
<evidence type="ECO:0000313" key="3">
    <source>
        <dbReference type="EMBL" id="PQJ12136.1"/>
    </source>
</evidence>
<comment type="caution">
    <text evidence="3">The sequence shown here is derived from an EMBL/GenBank/DDBJ whole genome shotgun (WGS) entry which is preliminary data.</text>
</comment>
<dbReference type="EMBL" id="PPSL01000002">
    <property type="protein sequence ID" value="PQJ12136.1"/>
    <property type="molecule type" value="Genomic_DNA"/>
</dbReference>
<feature type="domain" description="Secretion system C-terminal sorting" evidence="2">
    <location>
        <begin position="1603"/>
        <end position="1676"/>
    </location>
</feature>
<dbReference type="Gene3D" id="2.60.40.1080">
    <property type="match status" value="1"/>
</dbReference>
<keyword evidence="1" id="KW-0732">Signal</keyword>
<proteinExistence type="predicted"/>
<dbReference type="Gene3D" id="2.120.10.30">
    <property type="entry name" value="TolB, C-terminal domain"/>
    <property type="match status" value="2"/>
</dbReference>
<dbReference type="InterPro" id="IPR008964">
    <property type="entry name" value="Invasin/intimin_cell_adhesion"/>
</dbReference>
<dbReference type="Gene3D" id="2.60.40.10">
    <property type="entry name" value="Immunoglobulins"/>
    <property type="match status" value="1"/>
</dbReference>
<dbReference type="OrthoDB" id="599566at2"/>
<dbReference type="NCBIfam" id="TIGR04183">
    <property type="entry name" value="Por_Secre_tail"/>
    <property type="match status" value="1"/>
</dbReference>
<reference evidence="3 4" key="1">
    <citation type="submission" date="2018-01" db="EMBL/GenBank/DDBJ databases">
        <title>A novel member of the phylum Bacteroidetes isolated from glacier ice.</title>
        <authorList>
            <person name="Liu Q."/>
            <person name="Xin Y.-H."/>
        </authorList>
    </citation>
    <scope>NUCLEOTIDE SEQUENCE [LARGE SCALE GENOMIC DNA]</scope>
    <source>
        <strain evidence="3 4">RB1R16</strain>
    </source>
</reference>
<name>A0A2S7T042_9BACT</name>
<keyword evidence="4" id="KW-1185">Reference proteome</keyword>
<dbReference type="SUPFAM" id="SSF63829">
    <property type="entry name" value="Calcium-dependent phosphotriesterase"/>
    <property type="match status" value="1"/>
</dbReference>
<dbReference type="RefSeq" id="WP_105039015.1">
    <property type="nucleotide sequence ID" value="NZ_PPSL01000002.1"/>
</dbReference>
<sequence length="1677" mass="174693">MKKTLLFLAVFSFFFSLGARAQCDMGIIEGVERHVHDTTFKRLTIDTTWYGSAGYSCVWMFPDGSSHPGLSIEYPFTVAQESIELTFVVTGPGCTSTQTIYPSVPVVFNCAQLFNSNWGDYFGTPRQAGPNANDVAVSVLAPSFGDSSFKINLSLDWGNGHTIFLTQSTDLLWSIGGVDDTLNASHYQYAGEYTLHASYHYSYDTLTCPVRSMDTVAIHAGGLPAVPELYGGTTYCAGDTVKLYARDTTIQFHNMLHHPVVAGYMDYWPDYYDPFAPGGYDSHSSIYFQWYDKNYNFLSQDTVLVAPNLRVQDSGMYILRAIDGITGRDTQAVIHIVVTGSRLTLDSFAAPGCTATGTLYLNCHRANDSVAISYIKDSIQVTFTGRTNASGHIHVPGLTEGDYSNIRARFWGDACSSNSISGPYSFHSLPSPVTVSYLRMCASGSLTLTASSSVSGASYLWQGPGGFTSTQQNPVITTGSTATLQQYSVSITSGICAPSYISVTNVVVSSAPPNVSGAHFNDSVCAGTNFNLSGMVYDYSYLSNSITSSDTTVVNGLRAVRQGSSALTYTVSNMCGTSSFTQTVYVRPTPVLPNITGPTTACIGSMVTYNIATTGGTWTTIGATAPTDIITDHSFRFKVGSSSAINPLTYTKDSGSCRSVARISLTTLDSARLIYLPPVGLYPGDTVTPVARTYASYYWGHGGSTTLSSPIWTPVSGPIATVNSAGLISAGTQPGSILLNVGYANTCGSGSDSSEAYVSDWIDSRVARGMVQDMVRDTAGNLYVLGDRIIRKIDRNRNESIIAGLGISENWAGDNNNAGYSGDGGNALEADLGLAKNIARDNTGNIYLSYPGEGVIRKIDTSGIITRFAGILGNADWWPSHGYSGDGGPATAAHITASYMVTDNAGNLYFSENNNHRIRKVDAGGIITTIAGDGTVGITGDGGAATSAKVGWPMGLAIDTSGNIIVSTMGRLRKIDPSGNITTTAGRDSGYVRGGQQATATQPIFGGSVVCDKLGNIFCVSVYSDNHSGYYPYSPYSPYYYYYYGNGYSGYTGIYNVWRNSTKRIDKDGIVSIVGANQQPYQELIDAGPSVHTSAYNAVCVDDSGGIYIAGNSQTIRHSGKPTLEILASQDTICHGPAPVTFTARSHYTGSSASYQWQKNGINVGTDNIVYADPSFAVGDSISCKVYMTSGGLYLASAKRSVAIAENMPVISPIAGMNVVCVADSITLTDTASGGVWSSSNSGVTVVNGNVVGVTAGTSIITYTLTNACGTATDTMLVTVNPLPNAGMLTGVPVVCEGSSITLSNTAIGGAWSSSTASATVASGVVAGVSAGTSIISYSSTNTCGTAIDTMEITVNPMPAAISIAGPTTACVGANITLTGGALGASWISSNGSASVAGGLVYGIYAGTTVIECSMSNSCGTASDTMVITVVAQPGAGLTSGVNVMCAGAIATLTNSGGLPGGTWSSSNDAVATVTNGVVSGIATGTSFISYSFTNYCGTATDTLEMTVNGLPAPGTISGADSICEGSSVTLTESVTGGIWSSSTSAVGTVTSAGMFTAVHEGDVEVTYSVTGICGTSVAFRTLHVIASAACDGGTGVRTSFNIYPDPNNGSFTVEIPQPGNNAEITVMDVTGRKIQTIAPQAGQVLVPVELANMPTGTYMVKLIADGKVYSGKVVIR</sequence>
<evidence type="ECO:0000313" key="4">
    <source>
        <dbReference type="Proteomes" id="UP000239872"/>
    </source>
</evidence>
<accession>A0A2S7T042</accession>
<evidence type="ECO:0000259" key="2">
    <source>
        <dbReference type="Pfam" id="PF18962"/>
    </source>
</evidence>